<evidence type="ECO:0000256" key="1">
    <source>
        <dbReference type="SAM" id="SignalP"/>
    </source>
</evidence>
<evidence type="ECO:0000313" key="4">
    <source>
        <dbReference type="Proteomes" id="UP001189429"/>
    </source>
</evidence>
<comment type="caution">
    <text evidence="3">The sequence shown here is derived from an EMBL/GenBank/DDBJ whole genome shotgun (WGS) entry which is preliminary data.</text>
</comment>
<dbReference type="PROSITE" id="PS50280">
    <property type="entry name" value="SET"/>
    <property type="match status" value="1"/>
</dbReference>
<gene>
    <name evidence="3" type="ORF">PCOR1329_LOCUS60718</name>
</gene>
<name>A0ABN9VUR0_9DINO</name>
<proteinExistence type="predicted"/>
<keyword evidence="1" id="KW-0732">Signal</keyword>
<dbReference type="SUPFAM" id="SSF82199">
    <property type="entry name" value="SET domain"/>
    <property type="match status" value="1"/>
</dbReference>
<feature type="domain" description="SET" evidence="2">
    <location>
        <begin position="39"/>
        <end position="281"/>
    </location>
</feature>
<dbReference type="CDD" id="cd10527">
    <property type="entry name" value="SET_LSMT"/>
    <property type="match status" value="1"/>
</dbReference>
<organism evidence="3 4">
    <name type="scientific">Prorocentrum cordatum</name>
    <dbReference type="NCBI Taxonomy" id="2364126"/>
    <lineage>
        <taxon>Eukaryota</taxon>
        <taxon>Sar</taxon>
        <taxon>Alveolata</taxon>
        <taxon>Dinophyceae</taxon>
        <taxon>Prorocentrales</taxon>
        <taxon>Prorocentraceae</taxon>
        <taxon>Prorocentrum</taxon>
    </lineage>
</organism>
<feature type="signal peptide" evidence="1">
    <location>
        <begin position="1"/>
        <end position="18"/>
    </location>
</feature>
<dbReference type="InterPro" id="IPR001214">
    <property type="entry name" value="SET_dom"/>
</dbReference>
<dbReference type="EMBL" id="CAUYUJ010017615">
    <property type="protein sequence ID" value="CAK0876289.1"/>
    <property type="molecule type" value="Genomic_DNA"/>
</dbReference>
<dbReference type="Proteomes" id="UP001189429">
    <property type="component" value="Unassembled WGS sequence"/>
</dbReference>
<dbReference type="Gene3D" id="3.90.1410.10">
    <property type="entry name" value="set domain protein methyltransferase, domain 1"/>
    <property type="match status" value="1"/>
</dbReference>
<reference evidence="3" key="1">
    <citation type="submission" date="2023-10" db="EMBL/GenBank/DDBJ databases">
        <authorList>
            <person name="Chen Y."/>
            <person name="Shah S."/>
            <person name="Dougan E. K."/>
            <person name="Thang M."/>
            <person name="Chan C."/>
        </authorList>
    </citation>
    <scope>NUCLEOTIDE SEQUENCE [LARGE SCALE GENOMIC DNA]</scope>
</reference>
<feature type="chain" id="PRO_5046142143" description="SET domain-containing protein" evidence="1">
    <location>
        <begin position="19"/>
        <end position="493"/>
    </location>
</feature>
<keyword evidence="4" id="KW-1185">Reference proteome</keyword>
<evidence type="ECO:0000313" key="3">
    <source>
        <dbReference type="EMBL" id="CAK0876289.1"/>
    </source>
</evidence>
<dbReference type="InterPro" id="IPR046341">
    <property type="entry name" value="SET_dom_sf"/>
</dbReference>
<protein>
    <recommendedName>
        <fullName evidence="2">SET domain-containing protein</fullName>
    </recommendedName>
</protein>
<accession>A0ABN9VUR0</accession>
<evidence type="ECO:0000259" key="2">
    <source>
        <dbReference type="PROSITE" id="PS50280"/>
    </source>
</evidence>
<sequence length="493" mass="54157">MLSAQWLLVAQLLSQLGSSSLQGGPLLRGLRDHGVWWHPSIDVEDIPGCGRGVVAKDNIKKGTGIMASRLIFGPQSVSVGLKAFFDQLISSSASDPDLVNCTHGCQMAALLAVGIEHEVLAEQLSPGSSPIGRYVLGTWPVPAGDPGGLVSFDDDMAEVVSRLPTGKEYYHQFYGSLHLVRMMLQHMPTAIMPAQAEPQRVEFWHAVLRQRIHGLKGTEGEVVDCIAVGLDVLNHVANDSEGVIAVMPKPERFSEPLGPLAREYVAQRDYAAGEQIFISYGDMGHFETFLRYDFVPLPRWPYRGLAYGTFNPGDRPSWKEAALWRRLCPPGTGKNIYSTREAASYPEASLLCLRASLFASEAAAARAVRARWLLPWKRQRLSWSMAEPALHGWISVDLYVYRLVREHCHGWLQQLHPAASTVAAPAAGAAAAVAPARAERRRVLASLLEDERDLMARCVDELGRRVRVLEQLQGCCAAEGDTRIHVMSDGDGR</sequence>